<dbReference type="InterPro" id="IPR027417">
    <property type="entry name" value="P-loop_NTPase"/>
</dbReference>
<dbReference type="FunFam" id="3.40.50.300:FF:000016">
    <property type="entry name" value="Oligopeptide ABC transporter ATP-binding component"/>
    <property type="match status" value="1"/>
</dbReference>
<dbReference type="InterPro" id="IPR003439">
    <property type="entry name" value="ABC_transporter-like_ATP-bd"/>
</dbReference>
<proteinExistence type="inferred from homology"/>
<evidence type="ECO:0000256" key="4">
    <source>
        <dbReference type="ARBA" id="ARBA00022840"/>
    </source>
</evidence>
<dbReference type="NCBIfam" id="TIGR01727">
    <property type="entry name" value="oligo_HPY"/>
    <property type="match status" value="1"/>
</dbReference>
<dbReference type="InterPro" id="IPR050319">
    <property type="entry name" value="ABC_transp_ATP-bind"/>
</dbReference>
<sequence>MTGKGHLLEVRGLKKSFEVKSGFLKRNKNDLKAVNDVSFFIDAGETLGIVGESGCGKSTTGNMIVQLLEPTAGEIYFEGEDITKLKGEALRKKRSDIQIIFQDPYSSLNPRMRVFDLIAEPIRTHQTISKKVLEERVLELMKVVGLNPSYANRYPHEFSGGQRQRIGIARAIALNPKLIVCDEPVSALDVSIQSQILNLLVKLQKELQITYLFIAHGLPVVKHISDRIAVMYLGKIVELTTKENLFKKPMHPYTKGLLAAIPVPDPTQRDLKEHRVLIKGDIPNAVHPPSGCVFHPRCPYATELCAQEEPLFEEKESGHFAACHYPLREDKGIVYLREGNHHGEVHFESKKGDARFN</sequence>
<name>A0A417YDT8_9BACI</name>
<dbReference type="Gene3D" id="3.40.50.300">
    <property type="entry name" value="P-loop containing nucleotide triphosphate hydrolases"/>
    <property type="match status" value="1"/>
</dbReference>
<dbReference type="Pfam" id="PF08352">
    <property type="entry name" value="oligo_HPY"/>
    <property type="match status" value="1"/>
</dbReference>
<dbReference type="Pfam" id="PF00005">
    <property type="entry name" value="ABC_tran"/>
    <property type="match status" value="1"/>
</dbReference>
<evidence type="ECO:0000256" key="2">
    <source>
        <dbReference type="ARBA" id="ARBA00022448"/>
    </source>
</evidence>
<accession>A0A417YDT8</accession>
<keyword evidence="4 6" id="KW-0067">ATP-binding</keyword>
<organism evidence="6 7">
    <name type="scientific">Oceanobacillus profundus</name>
    <dbReference type="NCBI Taxonomy" id="372463"/>
    <lineage>
        <taxon>Bacteria</taxon>
        <taxon>Bacillati</taxon>
        <taxon>Bacillota</taxon>
        <taxon>Bacilli</taxon>
        <taxon>Bacillales</taxon>
        <taxon>Bacillaceae</taxon>
        <taxon>Oceanobacillus</taxon>
    </lineage>
</organism>
<evidence type="ECO:0000256" key="1">
    <source>
        <dbReference type="ARBA" id="ARBA00005417"/>
    </source>
</evidence>
<dbReference type="InterPro" id="IPR017871">
    <property type="entry name" value="ABC_transporter-like_CS"/>
</dbReference>
<dbReference type="PANTHER" id="PTHR43776">
    <property type="entry name" value="TRANSPORT ATP-BINDING PROTEIN"/>
    <property type="match status" value="1"/>
</dbReference>
<dbReference type="Proteomes" id="UP000285456">
    <property type="component" value="Unassembled WGS sequence"/>
</dbReference>
<dbReference type="GO" id="GO:0015833">
    <property type="term" value="P:peptide transport"/>
    <property type="evidence" value="ECO:0007669"/>
    <property type="project" value="InterPro"/>
</dbReference>
<dbReference type="InterPro" id="IPR013563">
    <property type="entry name" value="Oligopep_ABC_C"/>
</dbReference>
<evidence type="ECO:0000313" key="6">
    <source>
        <dbReference type="EMBL" id="RHW30783.1"/>
    </source>
</evidence>
<gene>
    <name evidence="6" type="ORF">D1B32_15265</name>
</gene>
<keyword evidence="7" id="KW-1185">Reference proteome</keyword>
<dbReference type="GO" id="GO:0016887">
    <property type="term" value="F:ATP hydrolysis activity"/>
    <property type="evidence" value="ECO:0007669"/>
    <property type="project" value="InterPro"/>
</dbReference>
<evidence type="ECO:0000313" key="7">
    <source>
        <dbReference type="Proteomes" id="UP000285456"/>
    </source>
</evidence>
<protein>
    <submittedName>
        <fullName evidence="6">ATP-binding cassette domain-containing protein</fullName>
    </submittedName>
</protein>
<dbReference type="AlphaFoldDB" id="A0A417YDT8"/>
<dbReference type="GO" id="GO:0005524">
    <property type="term" value="F:ATP binding"/>
    <property type="evidence" value="ECO:0007669"/>
    <property type="project" value="UniProtKB-KW"/>
</dbReference>
<dbReference type="RefSeq" id="WP_118889788.1">
    <property type="nucleotide sequence ID" value="NZ_PHUT01000011.1"/>
</dbReference>
<evidence type="ECO:0000259" key="5">
    <source>
        <dbReference type="PROSITE" id="PS50893"/>
    </source>
</evidence>
<dbReference type="SMART" id="SM00382">
    <property type="entry name" value="AAA"/>
    <property type="match status" value="1"/>
</dbReference>
<dbReference type="SUPFAM" id="SSF52540">
    <property type="entry name" value="P-loop containing nucleoside triphosphate hydrolases"/>
    <property type="match status" value="1"/>
</dbReference>
<dbReference type="InterPro" id="IPR003593">
    <property type="entry name" value="AAA+_ATPase"/>
</dbReference>
<keyword evidence="3" id="KW-0547">Nucleotide-binding</keyword>
<dbReference type="PROSITE" id="PS50893">
    <property type="entry name" value="ABC_TRANSPORTER_2"/>
    <property type="match status" value="1"/>
</dbReference>
<dbReference type="PROSITE" id="PS00211">
    <property type="entry name" value="ABC_TRANSPORTER_1"/>
    <property type="match status" value="1"/>
</dbReference>
<comment type="caution">
    <text evidence="6">The sequence shown here is derived from an EMBL/GenBank/DDBJ whole genome shotgun (WGS) entry which is preliminary data.</text>
</comment>
<comment type="similarity">
    <text evidence="1">Belongs to the ABC transporter superfamily.</text>
</comment>
<keyword evidence="2" id="KW-0813">Transport</keyword>
<reference evidence="6 7" key="1">
    <citation type="journal article" date="2007" name="Int. J. Syst. Evol. Microbiol.">
        <title>Oceanobacillus profundus sp. nov., isolated from a deep-sea sediment core.</title>
        <authorList>
            <person name="Kim Y.G."/>
            <person name="Choi D.H."/>
            <person name="Hyun S."/>
            <person name="Cho B.C."/>
        </authorList>
    </citation>
    <scope>NUCLEOTIDE SEQUENCE [LARGE SCALE GENOMIC DNA]</scope>
    <source>
        <strain evidence="6 7">DSM 18246</strain>
    </source>
</reference>
<evidence type="ECO:0000256" key="3">
    <source>
        <dbReference type="ARBA" id="ARBA00022741"/>
    </source>
</evidence>
<dbReference type="EMBL" id="QWEH01000011">
    <property type="protein sequence ID" value="RHW30783.1"/>
    <property type="molecule type" value="Genomic_DNA"/>
</dbReference>
<dbReference type="OrthoDB" id="9802264at2"/>
<feature type="domain" description="ABC transporter" evidence="5">
    <location>
        <begin position="8"/>
        <end position="258"/>
    </location>
</feature>
<dbReference type="GO" id="GO:0055085">
    <property type="term" value="P:transmembrane transport"/>
    <property type="evidence" value="ECO:0007669"/>
    <property type="project" value="UniProtKB-ARBA"/>
</dbReference>
<dbReference type="CDD" id="cd03257">
    <property type="entry name" value="ABC_NikE_OppD_transporters"/>
    <property type="match status" value="1"/>
</dbReference>